<comment type="caution">
    <text evidence="1">The sequence shown here is derived from an EMBL/GenBank/DDBJ whole genome shotgun (WGS) entry which is preliminary data.</text>
</comment>
<accession>A0ACB8S8A0</accession>
<gene>
    <name evidence="1" type="ORF">FA95DRAFT_1331606</name>
</gene>
<dbReference type="Proteomes" id="UP000814033">
    <property type="component" value="Unassembled WGS sequence"/>
</dbReference>
<evidence type="ECO:0000313" key="1">
    <source>
        <dbReference type="EMBL" id="KAI0052529.1"/>
    </source>
</evidence>
<reference evidence="1" key="1">
    <citation type="submission" date="2021-02" db="EMBL/GenBank/DDBJ databases">
        <authorList>
            <consortium name="DOE Joint Genome Institute"/>
            <person name="Ahrendt S."/>
            <person name="Looney B.P."/>
            <person name="Miyauchi S."/>
            <person name="Morin E."/>
            <person name="Drula E."/>
            <person name="Courty P.E."/>
            <person name="Chicoki N."/>
            <person name="Fauchery L."/>
            <person name="Kohler A."/>
            <person name="Kuo A."/>
            <person name="Labutti K."/>
            <person name="Pangilinan J."/>
            <person name="Lipzen A."/>
            <person name="Riley R."/>
            <person name="Andreopoulos W."/>
            <person name="He G."/>
            <person name="Johnson J."/>
            <person name="Barry K.W."/>
            <person name="Grigoriev I.V."/>
            <person name="Nagy L."/>
            <person name="Hibbett D."/>
            <person name="Henrissat B."/>
            <person name="Matheny P.B."/>
            <person name="Labbe J."/>
            <person name="Martin F."/>
        </authorList>
    </citation>
    <scope>NUCLEOTIDE SEQUENCE</scope>
    <source>
        <strain evidence="1">FP105234-sp</strain>
    </source>
</reference>
<name>A0ACB8S8A0_9AGAM</name>
<reference evidence="1" key="2">
    <citation type="journal article" date="2022" name="New Phytol.">
        <title>Evolutionary transition to the ectomycorrhizal habit in the genomes of a hyperdiverse lineage of mushroom-forming fungi.</title>
        <authorList>
            <person name="Looney B."/>
            <person name="Miyauchi S."/>
            <person name="Morin E."/>
            <person name="Drula E."/>
            <person name="Courty P.E."/>
            <person name="Kohler A."/>
            <person name="Kuo A."/>
            <person name="LaButti K."/>
            <person name="Pangilinan J."/>
            <person name="Lipzen A."/>
            <person name="Riley R."/>
            <person name="Andreopoulos W."/>
            <person name="He G."/>
            <person name="Johnson J."/>
            <person name="Nolan M."/>
            <person name="Tritt A."/>
            <person name="Barry K.W."/>
            <person name="Grigoriev I.V."/>
            <person name="Nagy L.G."/>
            <person name="Hibbett D."/>
            <person name="Henrissat B."/>
            <person name="Matheny P.B."/>
            <person name="Labbe J."/>
            <person name="Martin F.M."/>
        </authorList>
    </citation>
    <scope>NUCLEOTIDE SEQUENCE</scope>
    <source>
        <strain evidence="1">FP105234-sp</strain>
    </source>
</reference>
<organism evidence="1 2">
    <name type="scientific">Auriscalpium vulgare</name>
    <dbReference type="NCBI Taxonomy" id="40419"/>
    <lineage>
        <taxon>Eukaryota</taxon>
        <taxon>Fungi</taxon>
        <taxon>Dikarya</taxon>
        <taxon>Basidiomycota</taxon>
        <taxon>Agaricomycotina</taxon>
        <taxon>Agaricomycetes</taxon>
        <taxon>Russulales</taxon>
        <taxon>Auriscalpiaceae</taxon>
        <taxon>Auriscalpium</taxon>
    </lineage>
</organism>
<keyword evidence="2" id="KW-1185">Reference proteome</keyword>
<sequence length="151" mass="16325">MLPPTQMGKHLATSPNSTDVKRKGIENSSTRLLLSLKGYSMLVTRVALRASDSCRTLGCGGSRAISVQAQAKDPRCFPNGLQLREISSSGASRTMSTTRANIIGTRYGLTECHCLCRPSGRWVDGLKVSNMFSSEEVYSPSRASYDANMTA</sequence>
<proteinExistence type="predicted"/>
<protein>
    <submittedName>
        <fullName evidence="1">Uncharacterized protein</fullName>
    </submittedName>
</protein>
<dbReference type="EMBL" id="MU275845">
    <property type="protein sequence ID" value="KAI0052529.1"/>
    <property type="molecule type" value="Genomic_DNA"/>
</dbReference>
<evidence type="ECO:0000313" key="2">
    <source>
        <dbReference type="Proteomes" id="UP000814033"/>
    </source>
</evidence>